<dbReference type="Pfam" id="PF00106">
    <property type="entry name" value="adh_short"/>
    <property type="match status" value="1"/>
</dbReference>
<keyword evidence="2" id="KW-0560">Oxidoreductase</keyword>
<dbReference type="OrthoDB" id="2102561at2759"/>
<evidence type="ECO:0000313" key="4">
    <source>
        <dbReference type="Proteomes" id="UP000059188"/>
    </source>
</evidence>
<gene>
    <name evidence="3" type="ORF">RSOLAG1IB_06748</name>
</gene>
<evidence type="ECO:0000256" key="1">
    <source>
        <dbReference type="ARBA" id="ARBA00006484"/>
    </source>
</evidence>
<dbReference type="EMBL" id="LN679113">
    <property type="protein sequence ID" value="CEL53965.1"/>
    <property type="molecule type" value="Genomic_DNA"/>
</dbReference>
<protein>
    <submittedName>
        <fullName evidence="3">Uncharacterized protein</fullName>
    </submittedName>
</protein>
<dbReference type="GO" id="GO:0005783">
    <property type="term" value="C:endoplasmic reticulum"/>
    <property type="evidence" value="ECO:0007669"/>
    <property type="project" value="TreeGrafter"/>
</dbReference>
<keyword evidence="4" id="KW-1185">Reference proteome</keyword>
<dbReference type="AlphaFoldDB" id="A0A0B7F8T7"/>
<dbReference type="GO" id="GO:0016491">
    <property type="term" value="F:oxidoreductase activity"/>
    <property type="evidence" value="ECO:0007669"/>
    <property type="project" value="UniProtKB-KW"/>
</dbReference>
<comment type="similarity">
    <text evidence="1">Belongs to the short-chain dehydrogenases/reductases (SDR) family.</text>
</comment>
<dbReference type="Proteomes" id="UP000059188">
    <property type="component" value="Unassembled WGS sequence"/>
</dbReference>
<evidence type="ECO:0000256" key="2">
    <source>
        <dbReference type="ARBA" id="ARBA00023002"/>
    </source>
</evidence>
<dbReference type="SUPFAM" id="SSF51735">
    <property type="entry name" value="NAD(P)-binding Rossmann-fold domains"/>
    <property type="match status" value="1"/>
</dbReference>
<dbReference type="InterPro" id="IPR036291">
    <property type="entry name" value="NAD(P)-bd_dom_sf"/>
</dbReference>
<evidence type="ECO:0000313" key="3">
    <source>
        <dbReference type="EMBL" id="CEL53965.1"/>
    </source>
</evidence>
<dbReference type="PANTHER" id="PTHR44169">
    <property type="entry name" value="NADPH-DEPENDENT 1-ACYLDIHYDROXYACETONE PHOSPHATE REDUCTASE"/>
    <property type="match status" value="1"/>
</dbReference>
<dbReference type="InterPro" id="IPR002347">
    <property type="entry name" value="SDR_fam"/>
</dbReference>
<reference evidence="3 4" key="1">
    <citation type="submission" date="2014-11" db="EMBL/GenBank/DDBJ databases">
        <authorList>
            <person name="Wibberg Daniel"/>
        </authorList>
    </citation>
    <scope>NUCLEOTIDE SEQUENCE [LARGE SCALE GENOMIC DNA]</scope>
    <source>
        <strain evidence="3">Rhizoctonia solani AG1-IB 7/3/14</strain>
    </source>
</reference>
<accession>A0A0B7F8T7</accession>
<dbReference type="PANTHER" id="PTHR44169:SF6">
    <property type="entry name" value="NADPH-DEPENDENT 1-ACYLDIHYDROXYACETONE PHOSPHATE REDUCTASE"/>
    <property type="match status" value="1"/>
</dbReference>
<dbReference type="Gene3D" id="3.40.50.720">
    <property type="entry name" value="NAD(P)-binding Rossmann-like Domain"/>
    <property type="match status" value="1"/>
</dbReference>
<sequence length="151" mass="16567">MLAYPVMDFSCLDKHGQELLKTPVLDIPISYARRAMDTNVLGVMRLAQATLPHMASQNKGTFVTIGSVVRNTTTLWPGLYSASKAAAYAITETPQMEAQALSPNIHVMLVVPAGIKYLRSNIANNSTFQLPETSLYQAYLPKIAARLQVSR</sequence>
<organism evidence="3 4">
    <name type="scientific">Thanatephorus cucumeris (strain AG1-IB / isolate 7/3/14)</name>
    <name type="common">Lettuce bottom rot fungus</name>
    <name type="synonym">Rhizoctonia solani</name>
    <dbReference type="NCBI Taxonomy" id="1108050"/>
    <lineage>
        <taxon>Eukaryota</taxon>
        <taxon>Fungi</taxon>
        <taxon>Dikarya</taxon>
        <taxon>Basidiomycota</taxon>
        <taxon>Agaricomycotina</taxon>
        <taxon>Agaricomycetes</taxon>
        <taxon>Cantharellales</taxon>
        <taxon>Ceratobasidiaceae</taxon>
        <taxon>Rhizoctonia</taxon>
        <taxon>Rhizoctonia solani AG-1</taxon>
    </lineage>
</organism>
<proteinExistence type="inferred from homology"/>
<dbReference type="STRING" id="1108050.A0A0B7F8T7"/>
<name>A0A0B7F8T7_THACB</name>